<dbReference type="InterPro" id="IPR023074">
    <property type="entry name" value="HMG_CoA_Rdtase_cat_sf"/>
</dbReference>
<protein>
    <recommendedName>
        <fullName evidence="3">3-hydroxy-3-methylglutaryl coenzyme A reductase</fullName>
        <shortName evidence="3">HMG-CoA reductase</shortName>
        <ecNumber evidence="3">1.1.1.88</ecNumber>
    </recommendedName>
</protein>
<gene>
    <name evidence="4" type="ORF">TART1_2490</name>
</gene>
<comment type="pathway">
    <text evidence="3">Metabolic intermediate metabolism; (R)-mevalonate degradation; (S)-3-hydroxy-3-methylglutaryl-CoA from (R)-mevalonate: step 1/1.</text>
</comment>
<dbReference type="AlphaFoldDB" id="A0A383TIB7"/>
<dbReference type="EC" id="1.1.1.88" evidence="3"/>
<dbReference type="Gene3D" id="3.90.770.10">
    <property type="entry name" value="3-hydroxy-3-methylglutaryl-coenzyme A Reductase, Chain A, domain 2"/>
    <property type="match status" value="2"/>
</dbReference>
<name>A0A383TIB7_9LACT</name>
<dbReference type="Pfam" id="PF00368">
    <property type="entry name" value="HMG-CoA_red"/>
    <property type="match status" value="1"/>
</dbReference>
<dbReference type="EMBL" id="UNRR01000039">
    <property type="protein sequence ID" value="SYZ79617.1"/>
    <property type="molecule type" value="Genomic_DNA"/>
</dbReference>
<dbReference type="InterPro" id="IPR023076">
    <property type="entry name" value="HMG_CoA_Rdtase_CS"/>
</dbReference>
<dbReference type="GO" id="GO:0004420">
    <property type="term" value="F:hydroxymethylglutaryl-CoA reductase (NADPH) activity"/>
    <property type="evidence" value="ECO:0007669"/>
    <property type="project" value="InterPro"/>
</dbReference>
<dbReference type="PANTHER" id="PTHR10572">
    <property type="entry name" value="3-HYDROXY-3-METHYLGLUTARYL-COENZYME A REDUCTASE"/>
    <property type="match status" value="1"/>
</dbReference>
<dbReference type="UniPathway" id="UPA00257">
    <property type="reaction ID" value="UER00367"/>
</dbReference>
<dbReference type="PANTHER" id="PTHR10572:SF24">
    <property type="entry name" value="3-HYDROXY-3-METHYLGLUTARYL-COENZYME A REDUCTASE"/>
    <property type="match status" value="1"/>
</dbReference>
<dbReference type="PROSITE" id="PS01192">
    <property type="entry name" value="HMG_COA_REDUCTASE_3"/>
    <property type="match status" value="1"/>
</dbReference>
<organism evidence="4 5">
    <name type="scientific">Trichococcus shcherbakoviae</name>
    <dbReference type="NCBI Taxonomy" id="2094020"/>
    <lineage>
        <taxon>Bacteria</taxon>
        <taxon>Bacillati</taxon>
        <taxon>Bacillota</taxon>
        <taxon>Bacilli</taxon>
        <taxon>Lactobacillales</taxon>
        <taxon>Carnobacteriaceae</taxon>
        <taxon>Trichococcus</taxon>
    </lineage>
</organism>
<keyword evidence="2 3" id="KW-0560">Oxidoreductase</keyword>
<dbReference type="GO" id="GO:0015936">
    <property type="term" value="P:coenzyme A metabolic process"/>
    <property type="evidence" value="ECO:0007669"/>
    <property type="project" value="InterPro"/>
</dbReference>
<dbReference type="OrthoDB" id="9764892at2"/>
<evidence type="ECO:0000256" key="3">
    <source>
        <dbReference type="RuleBase" id="RU361219"/>
    </source>
</evidence>
<dbReference type="CDD" id="cd00644">
    <property type="entry name" value="HMG-CoA_reductase_classII"/>
    <property type="match status" value="1"/>
</dbReference>
<dbReference type="Gene3D" id="1.10.8.660">
    <property type="match status" value="1"/>
</dbReference>
<keyword evidence="3" id="KW-0520">NAD</keyword>
<dbReference type="Proteomes" id="UP000262072">
    <property type="component" value="Unassembled WGS sequence"/>
</dbReference>
<dbReference type="InterPro" id="IPR009029">
    <property type="entry name" value="HMG_CoA_Rdtase_sub-bd_dom_sf"/>
</dbReference>
<evidence type="ECO:0000256" key="1">
    <source>
        <dbReference type="ARBA" id="ARBA00007661"/>
    </source>
</evidence>
<comment type="catalytic activity">
    <reaction evidence="3">
        <text>(R)-mevalonate + 2 NAD(+) + CoA = (3S)-3-hydroxy-3-methylglutaryl-CoA + 2 NADH + 2 H(+)</text>
        <dbReference type="Rhea" id="RHEA:14833"/>
        <dbReference type="ChEBI" id="CHEBI:15378"/>
        <dbReference type="ChEBI" id="CHEBI:36464"/>
        <dbReference type="ChEBI" id="CHEBI:43074"/>
        <dbReference type="ChEBI" id="CHEBI:57287"/>
        <dbReference type="ChEBI" id="CHEBI:57540"/>
        <dbReference type="ChEBI" id="CHEBI:57945"/>
        <dbReference type="EC" id="1.1.1.88"/>
    </reaction>
</comment>
<sequence>MESKYLQKFYDKTPSERITALHSAGILNEEATAKLHSGLSLPQEIADNMIENQLSTYELPYGVALNFLIDGKDYAVPMAIEEPSVIAAASAGAKIIAKAGGFRTTIQKRVMIGQVAMKNITNSSIAEQLILSHQEEILKVANAAHPSIVKRGGGARRVSVRCLAADLDEGIPQFLVVHLHVETLEAMGANIINTMMEGVIPYLESLTGGEALMGILTNYATDCLATAECRIPAALLGKGEFSGEEVRDRLIEAYQFAYVDPYRAVTNNKGIMNGIDAIVLASGNDWRAISAGAHAYASRSGQYRSLTNWKKAENGDLLGSLTLPLPIGAVGGSINFHPAAKMTKEILGYRSASELESIIASVGLAQNFSAIKALVTEGIQKGHMGLHSRSLAISAGAGANEIEQLSQLLKGEKNMNLATAQALLSQIRGVDAVD</sequence>
<accession>A0A383TIB7</accession>
<dbReference type="NCBIfam" id="TIGR00532">
    <property type="entry name" value="HMG_CoA_R_NAD"/>
    <property type="match status" value="1"/>
</dbReference>
<dbReference type="PROSITE" id="PS50065">
    <property type="entry name" value="HMG_COA_REDUCTASE_4"/>
    <property type="match status" value="1"/>
</dbReference>
<dbReference type="InterPro" id="IPR004553">
    <property type="entry name" value="HMG_CoA_Rdtase_bac-typ"/>
</dbReference>
<dbReference type="InterPro" id="IPR009023">
    <property type="entry name" value="HMG_CoA_Rdtase_NAD(P)-bd_sf"/>
</dbReference>
<dbReference type="SUPFAM" id="SSF56542">
    <property type="entry name" value="Substrate-binding domain of HMG-CoA reductase"/>
    <property type="match status" value="1"/>
</dbReference>
<evidence type="ECO:0000256" key="2">
    <source>
        <dbReference type="ARBA" id="ARBA00023002"/>
    </source>
</evidence>
<dbReference type="InterPro" id="IPR002202">
    <property type="entry name" value="HMG_CoA_Rdtase"/>
</dbReference>
<evidence type="ECO:0000313" key="4">
    <source>
        <dbReference type="EMBL" id="SYZ79617.1"/>
    </source>
</evidence>
<dbReference type="GO" id="GO:0140643">
    <property type="term" value="F:hydroxymethylglutaryl-CoA reductase (NADH) activity"/>
    <property type="evidence" value="ECO:0007669"/>
    <property type="project" value="UniProtKB-EC"/>
</dbReference>
<comment type="similarity">
    <text evidence="1 3">Belongs to the HMG-CoA reductase family.</text>
</comment>
<proteinExistence type="inferred from homology"/>
<dbReference type="RefSeq" id="WP_119093742.1">
    <property type="nucleotide sequence ID" value="NZ_UNRR01000039.1"/>
</dbReference>
<dbReference type="SUPFAM" id="SSF55035">
    <property type="entry name" value="NAD-binding domain of HMG-CoA reductase"/>
    <property type="match status" value="1"/>
</dbReference>
<reference evidence="5" key="1">
    <citation type="submission" date="2018-05" db="EMBL/GenBank/DDBJ databases">
        <authorList>
            <person name="Strepis N."/>
        </authorList>
    </citation>
    <scope>NUCLEOTIDE SEQUENCE [LARGE SCALE GENOMIC DNA]</scope>
</reference>
<evidence type="ECO:0000313" key="5">
    <source>
        <dbReference type="Proteomes" id="UP000262072"/>
    </source>
</evidence>